<feature type="transmembrane region" description="Helical" evidence="1">
    <location>
        <begin position="19"/>
        <end position="42"/>
    </location>
</feature>
<evidence type="ECO:0000256" key="1">
    <source>
        <dbReference type="SAM" id="Phobius"/>
    </source>
</evidence>
<sequence length="150" mass="15465">MTAETTVDLPARRAGLIRLIGLAGILGGILLIVAAVAVWVAVSTQLRAENIVIPDGAIAFSGKVVDGPIDAYIQADIIQQHALELADGKTYAQLDQDDPRRATVANASFLRASLFTSVVSFGIAALAAGLGVLFILFGLALRGLVPSATA</sequence>
<dbReference type="GO" id="GO:0051213">
    <property type="term" value="F:dioxygenase activity"/>
    <property type="evidence" value="ECO:0007669"/>
    <property type="project" value="UniProtKB-KW"/>
</dbReference>
<dbReference type="EMBL" id="CP043504">
    <property type="protein sequence ID" value="QEO09715.1"/>
    <property type="molecule type" value="Genomic_DNA"/>
</dbReference>
<gene>
    <name evidence="2" type="ORF">FLP23_06670</name>
</gene>
<keyword evidence="1" id="KW-0472">Membrane</keyword>
<dbReference type="OrthoDB" id="5243687at2"/>
<proteinExistence type="predicted"/>
<name>A0A5C1Y8Z3_9MICO</name>
<organism evidence="2 3">
    <name type="scientific">Protaetiibacter larvae</name>
    <dbReference type="NCBI Taxonomy" id="2592654"/>
    <lineage>
        <taxon>Bacteria</taxon>
        <taxon>Bacillati</taxon>
        <taxon>Actinomycetota</taxon>
        <taxon>Actinomycetes</taxon>
        <taxon>Micrococcales</taxon>
        <taxon>Microbacteriaceae</taxon>
        <taxon>Protaetiibacter</taxon>
    </lineage>
</organism>
<dbReference type="Proteomes" id="UP000322159">
    <property type="component" value="Chromosome"/>
</dbReference>
<keyword evidence="2" id="KW-0223">Dioxygenase</keyword>
<protein>
    <submittedName>
        <fullName evidence="2">Aromatic ring-opening dioxygenase LigA</fullName>
    </submittedName>
</protein>
<feature type="transmembrane region" description="Helical" evidence="1">
    <location>
        <begin position="118"/>
        <end position="141"/>
    </location>
</feature>
<keyword evidence="3" id="KW-1185">Reference proteome</keyword>
<dbReference type="RefSeq" id="WP_149325135.1">
    <property type="nucleotide sequence ID" value="NZ_CP043504.1"/>
</dbReference>
<keyword evidence="1" id="KW-1133">Transmembrane helix</keyword>
<evidence type="ECO:0000313" key="3">
    <source>
        <dbReference type="Proteomes" id="UP000322159"/>
    </source>
</evidence>
<keyword evidence="2" id="KW-0560">Oxidoreductase</keyword>
<dbReference type="KEGG" id="lyk:FLP23_06670"/>
<dbReference type="AlphaFoldDB" id="A0A5C1Y8Z3"/>
<keyword evidence="1" id="KW-0812">Transmembrane</keyword>
<reference evidence="2 3" key="1">
    <citation type="submission" date="2019-09" db="EMBL/GenBank/DDBJ databases">
        <title>Genome sequencing of strain KACC 19322.</title>
        <authorList>
            <person name="Heo J."/>
            <person name="Kim S.-J."/>
            <person name="Kim J.-S."/>
            <person name="Hong S.-B."/>
            <person name="Kwon S.-W."/>
        </authorList>
    </citation>
    <scope>NUCLEOTIDE SEQUENCE [LARGE SCALE GENOMIC DNA]</scope>
    <source>
        <strain evidence="2 3">KACC 19322</strain>
    </source>
</reference>
<accession>A0A5C1Y8Z3</accession>
<evidence type="ECO:0000313" key="2">
    <source>
        <dbReference type="EMBL" id="QEO09715.1"/>
    </source>
</evidence>